<evidence type="ECO:0000256" key="5">
    <source>
        <dbReference type="ARBA" id="ARBA00022989"/>
    </source>
</evidence>
<dbReference type="InterPro" id="IPR017452">
    <property type="entry name" value="GPCR_Rhodpsn_7TM"/>
</dbReference>
<keyword evidence="3 10" id="KW-0812">Transmembrane</keyword>
<keyword evidence="2 11" id="KW-1003">Cell membrane</keyword>
<dbReference type="InterPro" id="IPR000725">
    <property type="entry name" value="Olfact_rcpt"/>
</dbReference>
<dbReference type="PRINTS" id="PR00245">
    <property type="entry name" value="OLFACTORYR"/>
</dbReference>
<evidence type="ECO:0000256" key="7">
    <source>
        <dbReference type="ARBA" id="ARBA00023136"/>
    </source>
</evidence>
<evidence type="ECO:0000256" key="3">
    <source>
        <dbReference type="ARBA" id="ARBA00022692"/>
    </source>
</evidence>
<evidence type="ECO:0000256" key="2">
    <source>
        <dbReference type="ARBA" id="ARBA00022475"/>
    </source>
</evidence>
<evidence type="ECO:0000259" key="12">
    <source>
        <dbReference type="PROSITE" id="PS50262"/>
    </source>
</evidence>
<comment type="similarity">
    <text evidence="10">Belongs to the G-protein coupled receptor 1 family.</text>
</comment>
<feature type="transmembrane region" description="Helical" evidence="11">
    <location>
        <begin position="140"/>
        <end position="157"/>
    </location>
</feature>
<dbReference type="PRINTS" id="PR00237">
    <property type="entry name" value="GPCRRHODOPSN"/>
</dbReference>
<keyword evidence="9 10" id="KW-0807">Transducer</keyword>
<feature type="transmembrane region" description="Helical" evidence="11">
    <location>
        <begin position="273"/>
        <end position="292"/>
    </location>
</feature>
<evidence type="ECO:0000256" key="11">
    <source>
        <dbReference type="RuleBase" id="RU363047"/>
    </source>
</evidence>
<proteinExistence type="inferred from homology"/>
<evidence type="ECO:0000256" key="1">
    <source>
        <dbReference type="ARBA" id="ARBA00004651"/>
    </source>
</evidence>
<feature type="transmembrane region" description="Helical" evidence="11">
    <location>
        <begin position="27"/>
        <end position="49"/>
    </location>
</feature>
<dbReference type="Gene3D" id="1.20.1070.10">
    <property type="entry name" value="Rhodopsin 7-helix transmembrane proteins"/>
    <property type="match status" value="1"/>
</dbReference>
<keyword evidence="11" id="KW-0716">Sensory transduction</keyword>
<evidence type="ECO:0000256" key="9">
    <source>
        <dbReference type="ARBA" id="ARBA00023224"/>
    </source>
</evidence>
<evidence type="ECO:0000256" key="8">
    <source>
        <dbReference type="ARBA" id="ARBA00023170"/>
    </source>
</evidence>
<keyword evidence="7 11" id="KW-0472">Membrane</keyword>
<feature type="transmembrane region" description="Helical" evidence="11">
    <location>
        <begin position="238"/>
        <end position="261"/>
    </location>
</feature>
<reference evidence="13" key="1">
    <citation type="submission" date="2023-07" db="EMBL/GenBank/DDBJ databases">
        <authorList>
            <person name="Stuckert A."/>
        </authorList>
    </citation>
    <scope>NUCLEOTIDE SEQUENCE</scope>
</reference>
<feature type="transmembrane region" description="Helical" evidence="11">
    <location>
        <begin position="102"/>
        <end position="120"/>
    </location>
</feature>
<keyword evidence="8 10" id="KW-0675">Receptor</keyword>
<feature type="domain" description="G-protein coupled receptors family 1 profile" evidence="12">
    <location>
        <begin position="41"/>
        <end position="290"/>
    </location>
</feature>
<dbReference type="Pfam" id="PF13853">
    <property type="entry name" value="7tm_4"/>
    <property type="match status" value="1"/>
</dbReference>
<organism evidence="13 14">
    <name type="scientific">Ranitomeya imitator</name>
    <name type="common">mimic poison frog</name>
    <dbReference type="NCBI Taxonomy" id="111125"/>
    <lineage>
        <taxon>Eukaryota</taxon>
        <taxon>Metazoa</taxon>
        <taxon>Chordata</taxon>
        <taxon>Craniata</taxon>
        <taxon>Vertebrata</taxon>
        <taxon>Euteleostomi</taxon>
        <taxon>Amphibia</taxon>
        <taxon>Batrachia</taxon>
        <taxon>Anura</taxon>
        <taxon>Neobatrachia</taxon>
        <taxon>Hyloidea</taxon>
        <taxon>Dendrobatidae</taxon>
        <taxon>Dendrobatinae</taxon>
        <taxon>Ranitomeya</taxon>
    </lineage>
</organism>
<dbReference type="InterPro" id="IPR000276">
    <property type="entry name" value="GPCR_Rhodpsn"/>
</dbReference>
<evidence type="ECO:0000256" key="6">
    <source>
        <dbReference type="ARBA" id="ARBA00023040"/>
    </source>
</evidence>
<keyword evidence="5 11" id="KW-1133">Transmembrane helix</keyword>
<keyword evidence="6 10" id="KW-0297">G-protein coupled receptor</keyword>
<dbReference type="SUPFAM" id="SSF81321">
    <property type="entry name" value="Family A G protein-coupled receptor-like"/>
    <property type="match status" value="1"/>
</dbReference>
<evidence type="ECO:0000256" key="10">
    <source>
        <dbReference type="RuleBase" id="RU000688"/>
    </source>
</evidence>
<sequence>MNLENIANITYFIIAGISSVPELQLPIFLLVLLIYLFTIGGNLVILLLVCLDSHLHTPMYFFLANLSILDMTSSTITLYMILTGFMSGSTMVSYTGCILQMYIWASLIGLELLILSAMSYDRYIAICKPLKYSMIMNYKLCSLLASVCWVSAFLQSLPHTIVVIKFSCYKSIEINHFFCDILPLKYITCSDTSVLDYLILTSVLFHLFFSFPLTFTPYIFIIATILRIPSTIGRRKAFHTCSSHLTVVILLYVVLLCQYLSPGQNNNLESSKLFSLFNTAAVPMLNPIIYSLKNRDVKTAFQRELKKFTSYIGGLSTALQNAVDKPLMGVAAVYRAKMR</sequence>
<dbReference type="PROSITE" id="PS00237">
    <property type="entry name" value="G_PROTEIN_RECEP_F1_1"/>
    <property type="match status" value="1"/>
</dbReference>
<dbReference type="Proteomes" id="UP001176940">
    <property type="component" value="Unassembled WGS sequence"/>
</dbReference>
<dbReference type="CDD" id="cd13954">
    <property type="entry name" value="7tmA_OR"/>
    <property type="match status" value="1"/>
</dbReference>
<keyword evidence="4 11" id="KW-0552">Olfaction</keyword>
<accession>A0ABN9MQA3</accession>
<keyword evidence="14" id="KW-1185">Reference proteome</keyword>
<evidence type="ECO:0000313" key="13">
    <source>
        <dbReference type="EMBL" id="CAJ0967904.1"/>
    </source>
</evidence>
<evidence type="ECO:0000313" key="14">
    <source>
        <dbReference type="Proteomes" id="UP001176940"/>
    </source>
</evidence>
<comment type="subcellular location">
    <subcellularLocation>
        <location evidence="1 11">Cell membrane</location>
        <topology evidence="1 11">Multi-pass membrane protein</topology>
    </subcellularLocation>
</comment>
<comment type="caution">
    <text evidence="13">The sequence shown here is derived from an EMBL/GenBank/DDBJ whole genome shotgun (WGS) entry which is preliminary data.</text>
</comment>
<protein>
    <recommendedName>
        <fullName evidence="11">Olfactory receptor</fullName>
    </recommendedName>
</protein>
<feature type="transmembrane region" description="Helical" evidence="11">
    <location>
        <begin position="61"/>
        <end position="82"/>
    </location>
</feature>
<feature type="transmembrane region" description="Helical" evidence="11">
    <location>
        <begin position="203"/>
        <end position="226"/>
    </location>
</feature>
<evidence type="ECO:0000256" key="4">
    <source>
        <dbReference type="ARBA" id="ARBA00022725"/>
    </source>
</evidence>
<dbReference type="InterPro" id="IPR050516">
    <property type="entry name" value="Olfactory_GPCR"/>
</dbReference>
<dbReference type="PANTHER" id="PTHR26452">
    <property type="entry name" value="OLFACTORY RECEPTOR"/>
    <property type="match status" value="1"/>
</dbReference>
<dbReference type="EMBL" id="CAUEEQ010078708">
    <property type="protein sequence ID" value="CAJ0967904.1"/>
    <property type="molecule type" value="Genomic_DNA"/>
</dbReference>
<gene>
    <name evidence="13" type="ORF">RIMI_LOCUS22613845</name>
</gene>
<name>A0ABN9MQA3_9NEOB</name>
<dbReference type="PROSITE" id="PS50262">
    <property type="entry name" value="G_PROTEIN_RECEP_F1_2"/>
    <property type="match status" value="1"/>
</dbReference>